<gene>
    <name evidence="4" type="ORF">GCM10010981_47540</name>
</gene>
<feature type="region of interest" description="Disordered" evidence="2">
    <location>
        <begin position="304"/>
        <end position="332"/>
    </location>
</feature>
<dbReference type="InterPro" id="IPR003615">
    <property type="entry name" value="HNH_nuc"/>
</dbReference>
<dbReference type="InterPro" id="IPR056823">
    <property type="entry name" value="TEN-like_YD-shell"/>
</dbReference>
<dbReference type="InterPro" id="IPR022385">
    <property type="entry name" value="Rhs_assc_core"/>
</dbReference>
<accession>A0ABQ1GXS9</accession>
<dbReference type="NCBIfam" id="TIGR03696">
    <property type="entry name" value="Rhs_assc_core"/>
    <property type="match status" value="1"/>
</dbReference>
<organism evidence="4 5">
    <name type="scientific">Dyella nitratireducens</name>
    <dbReference type="NCBI Taxonomy" id="1849580"/>
    <lineage>
        <taxon>Bacteria</taxon>
        <taxon>Pseudomonadati</taxon>
        <taxon>Pseudomonadota</taxon>
        <taxon>Gammaproteobacteria</taxon>
        <taxon>Lysobacterales</taxon>
        <taxon>Rhodanobacteraceae</taxon>
        <taxon>Dyella</taxon>
    </lineage>
</organism>
<dbReference type="PANTHER" id="PTHR32305:SF15">
    <property type="entry name" value="PROTEIN RHSA-RELATED"/>
    <property type="match status" value="1"/>
</dbReference>
<evidence type="ECO:0000313" key="5">
    <source>
        <dbReference type="Proteomes" id="UP000620046"/>
    </source>
</evidence>
<dbReference type="RefSeq" id="WP_188798533.1">
    <property type="nucleotide sequence ID" value="NZ_BMJA01000007.1"/>
</dbReference>
<evidence type="ECO:0000313" key="4">
    <source>
        <dbReference type="EMBL" id="GGA52555.1"/>
    </source>
</evidence>
<dbReference type="CDD" id="cd00085">
    <property type="entry name" value="HNHc"/>
    <property type="match status" value="1"/>
</dbReference>
<keyword evidence="5" id="KW-1185">Reference proteome</keyword>
<dbReference type="SMART" id="SM00507">
    <property type="entry name" value="HNHc"/>
    <property type="match status" value="1"/>
</dbReference>
<feature type="domain" description="HNH nuclease" evidence="3">
    <location>
        <begin position="255"/>
        <end position="303"/>
    </location>
</feature>
<feature type="compositionally biased region" description="Pro residues" evidence="2">
    <location>
        <begin position="312"/>
        <end position="332"/>
    </location>
</feature>
<evidence type="ECO:0000256" key="1">
    <source>
        <dbReference type="ARBA" id="ARBA00022737"/>
    </source>
</evidence>
<protein>
    <recommendedName>
        <fullName evidence="3">HNH nuclease domain-containing protein</fullName>
    </recommendedName>
</protein>
<name>A0ABQ1GXS9_9GAMM</name>
<dbReference type="InterPro" id="IPR002711">
    <property type="entry name" value="HNH"/>
</dbReference>
<sequence>MAGHENRDLWIKLFIYLLVAFAGSVLHAQPQDTVTYVYTDPQGTPLAEADAHGNITKTYEYTPYGTYAPQGTSAPAPAPQGPAYTGHVNDPETNLVYMQARYYDPATGRFLSIDPVAPTGGDTFNFNRYAYVDNNPIVRTDPNGRESASLTLQGLSAIEQDQAQQPPGEVAQAQSVILGAVPGVGDIQSIHDAYQDPTGINISAAIIGLVPDGGALVGKVLKEVKVAKEAAPLIKAGAAGGDTAGKAFPRAVKNAAKAENPTATCVFCRREGTATQVDHAIPKARGGNATLENAQLACSHCNASKGARDLPVNPPPDYKGPWPPSSPPPPHQ</sequence>
<dbReference type="PANTHER" id="PTHR32305">
    <property type="match status" value="1"/>
</dbReference>
<proteinExistence type="predicted"/>
<dbReference type="InterPro" id="IPR050708">
    <property type="entry name" value="T6SS_VgrG/RHS"/>
</dbReference>
<dbReference type="Pfam" id="PF25023">
    <property type="entry name" value="TEN_YD-shell"/>
    <property type="match status" value="1"/>
</dbReference>
<dbReference type="Gene3D" id="2.180.10.10">
    <property type="entry name" value="RHS repeat-associated core"/>
    <property type="match status" value="1"/>
</dbReference>
<evidence type="ECO:0000259" key="3">
    <source>
        <dbReference type="SMART" id="SM00507"/>
    </source>
</evidence>
<keyword evidence="1" id="KW-0677">Repeat</keyword>
<comment type="caution">
    <text evidence="4">The sequence shown here is derived from an EMBL/GenBank/DDBJ whole genome shotgun (WGS) entry which is preliminary data.</text>
</comment>
<dbReference type="Pfam" id="PF01844">
    <property type="entry name" value="HNH"/>
    <property type="match status" value="1"/>
</dbReference>
<dbReference type="Proteomes" id="UP000620046">
    <property type="component" value="Unassembled WGS sequence"/>
</dbReference>
<dbReference type="EMBL" id="BMJA01000007">
    <property type="protein sequence ID" value="GGA52555.1"/>
    <property type="molecule type" value="Genomic_DNA"/>
</dbReference>
<dbReference type="Gene3D" id="1.10.30.50">
    <property type="match status" value="1"/>
</dbReference>
<evidence type="ECO:0000256" key="2">
    <source>
        <dbReference type="SAM" id="MobiDB-lite"/>
    </source>
</evidence>
<reference evidence="5" key="1">
    <citation type="journal article" date="2019" name="Int. J. Syst. Evol. Microbiol.">
        <title>The Global Catalogue of Microorganisms (GCM) 10K type strain sequencing project: providing services to taxonomists for standard genome sequencing and annotation.</title>
        <authorList>
            <consortium name="The Broad Institute Genomics Platform"/>
            <consortium name="The Broad Institute Genome Sequencing Center for Infectious Disease"/>
            <person name="Wu L."/>
            <person name="Ma J."/>
        </authorList>
    </citation>
    <scope>NUCLEOTIDE SEQUENCE [LARGE SCALE GENOMIC DNA]</scope>
    <source>
        <strain evidence="5">CGMCC 1.15439</strain>
    </source>
</reference>